<dbReference type="PANTHER" id="PTHR43108:SF6">
    <property type="entry name" value="N-SULPHOGLUCOSAMINE SULPHOHYDROLASE"/>
    <property type="match status" value="1"/>
</dbReference>
<name>A0A8J7MKK9_9BACT</name>
<dbReference type="Gene3D" id="3.40.720.10">
    <property type="entry name" value="Alkaline Phosphatase, subunit A"/>
    <property type="match status" value="2"/>
</dbReference>
<dbReference type="SUPFAM" id="SSF53649">
    <property type="entry name" value="Alkaline phosphatase-like"/>
    <property type="match status" value="1"/>
</dbReference>
<dbReference type="Proteomes" id="UP000624703">
    <property type="component" value="Unassembled WGS sequence"/>
</dbReference>
<evidence type="ECO:0000256" key="1">
    <source>
        <dbReference type="ARBA" id="ARBA00008779"/>
    </source>
</evidence>
<dbReference type="PROSITE" id="PS00149">
    <property type="entry name" value="SULFATASE_2"/>
    <property type="match status" value="1"/>
</dbReference>
<comment type="similarity">
    <text evidence="1">Belongs to the sulfatase family.</text>
</comment>
<feature type="signal peptide" evidence="3">
    <location>
        <begin position="1"/>
        <end position="26"/>
    </location>
</feature>
<keyword evidence="6" id="KW-1185">Reference proteome</keyword>
<dbReference type="Pfam" id="PF16347">
    <property type="entry name" value="SGSH_C"/>
    <property type="match status" value="1"/>
</dbReference>
<gene>
    <name evidence="5" type="ORF">JIN82_16410</name>
</gene>
<evidence type="ECO:0000259" key="4">
    <source>
        <dbReference type="Pfam" id="PF16347"/>
    </source>
</evidence>
<keyword evidence="3" id="KW-0732">Signal</keyword>
<comment type="caution">
    <text evidence="5">The sequence shown here is derived from an EMBL/GenBank/DDBJ whole genome shotgun (WGS) entry which is preliminary data.</text>
</comment>
<evidence type="ECO:0000256" key="3">
    <source>
        <dbReference type="SAM" id="SignalP"/>
    </source>
</evidence>
<evidence type="ECO:0000313" key="6">
    <source>
        <dbReference type="Proteomes" id="UP000624703"/>
    </source>
</evidence>
<dbReference type="CDD" id="cd16031">
    <property type="entry name" value="G6S_like"/>
    <property type="match status" value="1"/>
</dbReference>
<organism evidence="5 6">
    <name type="scientific">Persicirhabdus sediminis</name>
    <dbReference type="NCBI Taxonomy" id="454144"/>
    <lineage>
        <taxon>Bacteria</taxon>
        <taxon>Pseudomonadati</taxon>
        <taxon>Verrucomicrobiota</taxon>
        <taxon>Verrucomicrobiia</taxon>
        <taxon>Verrucomicrobiales</taxon>
        <taxon>Verrucomicrobiaceae</taxon>
        <taxon>Persicirhabdus</taxon>
    </lineage>
</organism>
<feature type="chain" id="PRO_5035219442" evidence="3">
    <location>
        <begin position="27"/>
        <end position="555"/>
    </location>
</feature>
<reference evidence="5" key="1">
    <citation type="submission" date="2021-01" db="EMBL/GenBank/DDBJ databases">
        <title>Modified the classification status of verrucomicrobia.</title>
        <authorList>
            <person name="Feng X."/>
        </authorList>
    </citation>
    <scope>NUCLEOTIDE SEQUENCE</scope>
    <source>
        <strain evidence="5">_KCTC 22039</strain>
    </source>
</reference>
<proteinExistence type="inferred from homology"/>
<evidence type="ECO:0000313" key="5">
    <source>
        <dbReference type="EMBL" id="MBK1792748.1"/>
    </source>
</evidence>
<dbReference type="PANTHER" id="PTHR43108">
    <property type="entry name" value="N-ACETYLGLUCOSAMINE-6-SULFATASE FAMILY MEMBER"/>
    <property type="match status" value="1"/>
</dbReference>
<evidence type="ECO:0000256" key="2">
    <source>
        <dbReference type="ARBA" id="ARBA00022801"/>
    </source>
</evidence>
<keyword evidence="2" id="KW-0378">Hydrolase</keyword>
<dbReference type="InterPro" id="IPR032506">
    <property type="entry name" value="SGSH_C"/>
</dbReference>
<dbReference type="AlphaFoldDB" id="A0A8J7MKK9"/>
<dbReference type="InterPro" id="IPR017850">
    <property type="entry name" value="Alkaline_phosphatase_core_sf"/>
</dbReference>
<sequence length="555" mass="63668">MKPTKLGLYGLAALCAGAPMIASVQADERPNILFIFSDDHALKTIGAYNPEFTADNPLNVTPNIDRIAEEGAVFTRSFCTNSICQPSRASILTGKHSHKNGVISNGSKWDPSQLVFPRLLSENGYQTAMIGKWHMHPTPSTEFDYHKTLTGHGGQGRYYQPSFINFDGEEVVEQGFSTDLITDYSIEWMKNRDKTKPFLMMCQYKAPHTNVVPALRHMREFKEDIPVPDNFFDTFDGRSEYMKNTWMSMHGVSAPEVLKTIGKEGTYDAENYMIPNPDFKPGQKGRNNRRTVKNPALFMVPFTAEERKAWHAHYDPINEDYFKRRESGELADGTKELSLYRYQRYMNDYLGCVQGIDENVGRLLQFLEDEGLADNTIVVYSSDQGFLLGEHGLTDKRTAYEESMMMPFVIRWPGHITPGQRNESIIQNIDYSATFLDAAGIEVPEEIQGRSMLPLFKGETPADWRKSLYYHYYQTGAYNLPKIEAVRSERYKLIRGYGHKNAKLAEIGEQWELFDLEKDPNEMTNLYNNPEYASVRQQMKEELDNMREKYEVEAD</sequence>
<accession>A0A8J7MKK9</accession>
<protein>
    <submittedName>
        <fullName evidence="5">Sulfatase</fullName>
    </submittedName>
</protein>
<feature type="domain" description="N-sulphoglucosamine sulphohydrolase C-terminal" evidence="4">
    <location>
        <begin position="389"/>
        <end position="548"/>
    </location>
</feature>
<dbReference type="GO" id="GO:0016787">
    <property type="term" value="F:hydrolase activity"/>
    <property type="evidence" value="ECO:0007669"/>
    <property type="project" value="UniProtKB-KW"/>
</dbReference>
<dbReference type="InterPro" id="IPR024607">
    <property type="entry name" value="Sulfatase_CS"/>
</dbReference>
<dbReference type="EMBL" id="JAENIM010000047">
    <property type="protein sequence ID" value="MBK1792748.1"/>
    <property type="molecule type" value="Genomic_DNA"/>
</dbReference>